<dbReference type="Pfam" id="PF13411">
    <property type="entry name" value="MerR_1"/>
    <property type="match status" value="1"/>
</dbReference>
<sequence>MYPIGQFSRKTGVSIRTLRYYDEMNLLKPSYISETGRRFYENEDIITLQKITGLKSLGFSLKDIQQLMRQSQWDIADSLEYQKEKLLRKLVGIKKSIELLEYTISLAQSNQVIEPEMFIALIQNNLNMESQQRWLKGYLPNEIVDESYDVSNGHNVHYDAHLINILNQLKIAYKNQFTDIEVHTILEELFSQVPQLFNWLLTEPKLMDIQLDRMLFSSPFRKQEEEWLIEKIENMLKEYKTK</sequence>
<dbReference type="EMBL" id="JBEGDG010000012">
    <property type="protein sequence ID" value="MEQ6356230.1"/>
    <property type="molecule type" value="Genomic_DNA"/>
</dbReference>
<evidence type="ECO:0000313" key="3">
    <source>
        <dbReference type="EMBL" id="MEQ6356230.1"/>
    </source>
</evidence>
<protein>
    <submittedName>
        <fullName evidence="3">MerR family transcriptional regulator</fullName>
    </submittedName>
</protein>
<dbReference type="InterPro" id="IPR009061">
    <property type="entry name" value="DNA-bd_dom_put_sf"/>
</dbReference>
<dbReference type="InterPro" id="IPR000551">
    <property type="entry name" value="MerR-type_HTH_dom"/>
</dbReference>
<evidence type="ECO:0000259" key="2">
    <source>
        <dbReference type="PROSITE" id="PS50937"/>
    </source>
</evidence>
<gene>
    <name evidence="3" type="ORF">ABNX05_16500</name>
</gene>
<dbReference type="PROSITE" id="PS00552">
    <property type="entry name" value="HTH_MERR_1"/>
    <property type="match status" value="1"/>
</dbReference>
<comment type="caution">
    <text evidence="3">The sequence shown here is derived from an EMBL/GenBank/DDBJ whole genome shotgun (WGS) entry which is preliminary data.</text>
</comment>
<accession>A0ABV1MUQ8</accession>
<dbReference type="RefSeq" id="WP_349660706.1">
    <property type="nucleotide sequence ID" value="NZ_JBEGDG010000012.1"/>
</dbReference>
<dbReference type="Gene3D" id="1.10.1660.10">
    <property type="match status" value="1"/>
</dbReference>
<dbReference type="PROSITE" id="PS50937">
    <property type="entry name" value="HTH_MERR_2"/>
    <property type="match status" value="1"/>
</dbReference>
<dbReference type="Proteomes" id="UP001478862">
    <property type="component" value="Unassembled WGS sequence"/>
</dbReference>
<dbReference type="PANTHER" id="PTHR30204:SF96">
    <property type="entry name" value="CHROMOSOME-ANCHORING PROTEIN RACA"/>
    <property type="match status" value="1"/>
</dbReference>
<reference evidence="3 4" key="1">
    <citation type="submission" date="2024-06" db="EMBL/GenBank/DDBJ databases">
        <title>Lysinibacillus zambalefons sp. nov., a Novel Firmicute Isolated from the Poon Bato Zambales Hyperalkaline Spring.</title>
        <authorList>
            <person name="Aja J.A."/>
            <person name="Lazaro J.E.H."/>
            <person name="Llorin L.D."/>
            <person name="Lim K.R."/>
            <person name="Teodosio J."/>
            <person name="Dalisay D.S."/>
        </authorList>
    </citation>
    <scope>NUCLEOTIDE SEQUENCE [LARGE SCALE GENOMIC DNA]</scope>
    <source>
        <strain evidence="3 4">M3</strain>
    </source>
</reference>
<organism evidence="3 4">
    <name type="scientific">Lysinibacillus zambalensis</name>
    <dbReference type="NCBI Taxonomy" id="3160866"/>
    <lineage>
        <taxon>Bacteria</taxon>
        <taxon>Bacillati</taxon>
        <taxon>Bacillota</taxon>
        <taxon>Bacilli</taxon>
        <taxon>Bacillales</taxon>
        <taxon>Bacillaceae</taxon>
        <taxon>Lysinibacillus</taxon>
    </lineage>
</organism>
<evidence type="ECO:0000256" key="1">
    <source>
        <dbReference type="ARBA" id="ARBA00023125"/>
    </source>
</evidence>
<dbReference type="PRINTS" id="PR00040">
    <property type="entry name" value="HTHMERR"/>
</dbReference>
<name>A0ABV1MUQ8_9BACI</name>
<dbReference type="PANTHER" id="PTHR30204">
    <property type="entry name" value="REDOX-CYCLING DRUG-SENSING TRANSCRIPTIONAL ACTIVATOR SOXR"/>
    <property type="match status" value="1"/>
</dbReference>
<keyword evidence="4" id="KW-1185">Reference proteome</keyword>
<dbReference type="SUPFAM" id="SSF46955">
    <property type="entry name" value="Putative DNA-binding domain"/>
    <property type="match status" value="1"/>
</dbReference>
<feature type="domain" description="HTH merR-type" evidence="2">
    <location>
        <begin position="1"/>
        <end position="70"/>
    </location>
</feature>
<evidence type="ECO:0000313" key="4">
    <source>
        <dbReference type="Proteomes" id="UP001478862"/>
    </source>
</evidence>
<proteinExistence type="predicted"/>
<keyword evidence="1" id="KW-0238">DNA-binding</keyword>
<dbReference type="InterPro" id="IPR047057">
    <property type="entry name" value="MerR_fam"/>
</dbReference>
<dbReference type="CDD" id="cd01106">
    <property type="entry name" value="HTH_TipAL-Mta"/>
    <property type="match status" value="1"/>
</dbReference>
<dbReference type="SMART" id="SM00422">
    <property type="entry name" value="HTH_MERR"/>
    <property type="match status" value="1"/>
</dbReference>